<protein>
    <submittedName>
        <fullName evidence="2">Uncharacterized protein</fullName>
    </submittedName>
</protein>
<sequence length="359" mass="40372">MDNVETYTEEVQDLTSEDTEIVAERGEQEKLSMRDALGRNFKAEDDKIVSDAPEHNNPETEEITETVEVEPEIERIPVVPPADMNKAEKDAFLNPTPANAHVLQQYMNRRAYELRSDHQRHMVEVEQLKKQTSSIVDTIKEYENDYAKQGISLGDIAKRSVAWDKAMQNNPVQTALEWLDSYGLTLDDLTASQQQALQQGTSQYQQPQQNYLTREEAERIAEEKFQSYQQQQQQNAVAYYNERAVESFMSAKPLFRDPETASQLEAEMAPIVQALTTTGKYSSPEAILETAYNYVVAGNPTFSSLNSAMTAKVVMDQKQAVVQKAKSASRSISGSAGSGAPRVVSKDLRDNLRRRFGGD</sequence>
<feature type="compositionally biased region" description="Basic and acidic residues" evidence="1">
    <location>
        <begin position="344"/>
        <end position="359"/>
    </location>
</feature>
<evidence type="ECO:0000313" key="2">
    <source>
        <dbReference type="EMBL" id="CAB4166100.1"/>
    </source>
</evidence>
<evidence type="ECO:0000256" key="1">
    <source>
        <dbReference type="SAM" id="MobiDB-lite"/>
    </source>
</evidence>
<feature type="compositionally biased region" description="Acidic residues" evidence="1">
    <location>
        <begin position="59"/>
        <end position="68"/>
    </location>
</feature>
<accession>A0A6J5P2F4</accession>
<organism evidence="2">
    <name type="scientific">uncultured Caudovirales phage</name>
    <dbReference type="NCBI Taxonomy" id="2100421"/>
    <lineage>
        <taxon>Viruses</taxon>
        <taxon>Duplodnaviria</taxon>
        <taxon>Heunggongvirae</taxon>
        <taxon>Uroviricota</taxon>
        <taxon>Caudoviricetes</taxon>
        <taxon>Peduoviridae</taxon>
        <taxon>Maltschvirus</taxon>
        <taxon>Maltschvirus maltsch</taxon>
    </lineage>
</organism>
<name>A0A6J5P2F4_9CAUD</name>
<gene>
    <name evidence="2" type="ORF">UFOVP851_9</name>
</gene>
<feature type="compositionally biased region" description="Low complexity" evidence="1">
    <location>
        <begin position="328"/>
        <end position="340"/>
    </location>
</feature>
<feature type="compositionally biased region" description="Basic and acidic residues" evidence="1">
    <location>
        <begin position="42"/>
        <end position="58"/>
    </location>
</feature>
<feature type="region of interest" description="Disordered" evidence="1">
    <location>
        <begin position="326"/>
        <end position="359"/>
    </location>
</feature>
<proteinExistence type="predicted"/>
<reference evidence="2" key="1">
    <citation type="submission" date="2020-04" db="EMBL/GenBank/DDBJ databases">
        <authorList>
            <person name="Chiriac C."/>
            <person name="Salcher M."/>
            <person name="Ghai R."/>
            <person name="Kavagutti S V."/>
        </authorList>
    </citation>
    <scope>NUCLEOTIDE SEQUENCE</scope>
</reference>
<feature type="region of interest" description="Disordered" evidence="1">
    <location>
        <begin position="42"/>
        <end position="68"/>
    </location>
</feature>
<dbReference type="EMBL" id="LR796790">
    <property type="protein sequence ID" value="CAB4166100.1"/>
    <property type="molecule type" value="Genomic_DNA"/>
</dbReference>